<dbReference type="PANTHER" id="PTHR47163:SF2">
    <property type="entry name" value="SI:DKEY-17M8.2"/>
    <property type="match status" value="1"/>
</dbReference>
<name>A0A4Y2X7Y2_ARAVE</name>
<protein>
    <submittedName>
        <fullName evidence="1">Uncharacterized protein</fullName>
    </submittedName>
</protein>
<reference evidence="1 2" key="1">
    <citation type="journal article" date="2019" name="Sci. Rep.">
        <title>Orb-weaving spider Araneus ventricosus genome elucidates the spidroin gene catalogue.</title>
        <authorList>
            <person name="Kono N."/>
            <person name="Nakamura H."/>
            <person name="Ohtoshi R."/>
            <person name="Moran D.A.P."/>
            <person name="Shinohara A."/>
            <person name="Yoshida Y."/>
            <person name="Fujiwara M."/>
            <person name="Mori M."/>
            <person name="Tomita M."/>
            <person name="Arakawa K."/>
        </authorList>
    </citation>
    <scope>NUCLEOTIDE SEQUENCE [LARGE SCALE GENOMIC DNA]</scope>
</reference>
<dbReference type="PANTHER" id="PTHR47163">
    <property type="entry name" value="DDE_TNP_IS1595 DOMAIN-CONTAINING PROTEIN"/>
    <property type="match status" value="1"/>
</dbReference>
<evidence type="ECO:0000313" key="2">
    <source>
        <dbReference type="Proteomes" id="UP000499080"/>
    </source>
</evidence>
<dbReference type="OrthoDB" id="6409943at2759"/>
<proteinExistence type="predicted"/>
<dbReference type="EMBL" id="BGPR01072954">
    <property type="protein sequence ID" value="GBO45713.1"/>
    <property type="molecule type" value="Genomic_DNA"/>
</dbReference>
<keyword evidence="2" id="KW-1185">Reference proteome</keyword>
<dbReference type="Proteomes" id="UP000499080">
    <property type="component" value="Unassembled WGS sequence"/>
</dbReference>
<dbReference type="AlphaFoldDB" id="A0A4Y2X7Y2"/>
<accession>A0A4Y2X7Y2</accession>
<organism evidence="1 2">
    <name type="scientific">Araneus ventricosus</name>
    <name type="common">Orbweaver spider</name>
    <name type="synonym">Epeira ventricosa</name>
    <dbReference type="NCBI Taxonomy" id="182803"/>
    <lineage>
        <taxon>Eukaryota</taxon>
        <taxon>Metazoa</taxon>
        <taxon>Ecdysozoa</taxon>
        <taxon>Arthropoda</taxon>
        <taxon>Chelicerata</taxon>
        <taxon>Arachnida</taxon>
        <taxon>Araneae</taxon>
        <taxon>Araneomorphae</taxon>
        <taxon>Entelegynae</taxon>
        <taxon>Araneoidea</taxon>
        <taxon>Araneidae</taxon>
        <taxon>Araneus</taxon>
    </lineage>
</organism>
<gene>
    <name evidence="1" type="ORF">AVEN_115877_1</name>
</gene>
<comment type="caution">
    <text evidence="1">The sequence shown here is derived from an EMBL/GenBank/DDBJ whole genome shotgun (WGS) entry which is preliminary data.</text>
</comment>
<dbReference type="InterPro" id="IPR053164">
    <property type="entry name" value="IS1016-like_transposase"/>
</dbReference>
<evidence type="ECO:0000313" key="1">
    <source>
        <dbReference type="EMBL" id="GBO45713.1"/>
    </source>
</evidence>
<sequence>MLVALKRLLNQEVNNIKSRTSIHSSALSGETTEVFDDEEHKVSYDCLHQLFCSRLIVLQFFSKNVLSSRVEHCAAELEAGLYDLSFLYGLKNEPKNDIIDFCMKMDLIAKEYICPACDEKMELIECVTPEDGFIWCCKKYGLNAHHIKIPVRKGSWFECGNLSMPEVLIFTYLWVKKTSNEWIVDELNVSEPTVVDWKSFRHEVCGDMIIRGSKKLGGVGHVVEIDESKFGKKKYHKGKRVEGKWVFGEIERGSKESFLRG</sequence>